<dbReference type="Gene3D" id="3.30.559.10">
    <property type="entry name" value="Chloramphenicol acetyltransferase-like domain"/>
    <property type="match status" value="1"/>
</dbReference>
<proteinExistence type="predicted"/>
<dbReference type="Pfam" id="PF02458">
    <property type="entry name" value="Transferase"/>
    <property type="match status" value="1"/>
</dbReference>
<keyword evidence="1" id="KW-0808">Transferase</keyword>
<protein>
    <submittedName>
        <fullName evidence="3">Uncharacterized protein</fullName>
    </submittedName>
</protein>
<dbReference type="Proteomes" id="UP001177003">
    <property type="component" value="Chromosome 8"/>
</dbReference>
<organism evidence="3 4">
    <name type="scientific">Lactuca saligna</name>
    <name type="common">Willowleaf lettuce</name>
    <dbReference type="NCBI Taxonomy" id="75948"/>
    <lineage>
        <taxon>Eukaryota</taxon>
        <taxon>Viridiplantae</taxon>
        <taxon>Streptophyta</taxon>
        <taxon>Embryophyta</taxon>
        <taxon>Tracheophyta</taxon>
        <taxon>Spermatophyta</taxon>
        <taxon>Magnoliopsida</taxon>
        <taxon>eudicotyledons</taxon>
        <taxon>Gunneridae</taxon>
        <taxon>Pentapetalae</taxon>
        <taxon>asterids</taxon>
        <taxon>campanulids</taxon>
        <taxon>Asterales</taxon>
        <taxon>Asteraceae</taxon>
        <taxon>Cichorioideae</taxon>
        <taxon>Cichorieae</taxon>
        <taxon>Lactucinae</taxon>
        <taxon>Lactuca</taxon>
    </lineage>
</organism>
<evidence type="ECO:0000256" key="1">
    <source>
        <dbReference type="ARBA" id="ARBA00022679"/>
    </source>
</evidence>
<gene>
    <name evidence="3" type="ORF">LSALG_LOCUS38211</name>
</gene>
<dbReference type="PANTHER" id="PTHR31625">
    <property type="match status" value="1"/>
</dbReference>
<sequence>MLNDEEGIMKDAKTWFSFSFEGKPTTITGVSGTPRLEFYDTDFGWGKPKKYETISIDYSETISMNTTKESNQDLEIGVCLSRSEMEAFIGIFNGELVNYM</sequence>
<evidence type="ECO:0000313" key="3">
    <source>
        <dbReference type="EMBL" id="CAI9299504.1"/>
    </source>
</evidence>
<dbReference type="InterPro" id="IPR051504">
    <property type="entry name" value="Plant_metabolite_acyltrans"/>
</dbReference>
<dbReference type="EMBL" id="OX465084">
    <property type="protein sequence ID" value="CAI9299504.1"/>
    <property type="molecule type" value="Genomic_DNA"/>
</dbReference>
<keyword evidence="4" id="KW-1185">Reference proteome</keyword>
<dbReference type="GO" id="GO:0016747">
    <property type="term" value="F:acyltransferase activity, transferring groups other than amino-acyl groups"/>
    <property type="evidence" value="ECO:0007669"/>
    <property type="project" value="UniProtKB-ARBA"/>
</dbReference>
<dbReference type="InterPro" id="IPR023213">
    <property type="entry name" value="CAT-like_dom_sf"/>
</dbReference>
<keyword evidence="2" id="KW-0012">Acyltransferase</keyword>
<name>A0AA35ZV67_LACSI</name>
<reference evidence="3" key="1">
    <citation type="submission" date="2023-04" db="EMBL/GenBank/DDBJ databases">
        <authorList>
            <person name="Vijverberg K."/>
            <person name="Xiong W."/>
            <person name="Schranz E."/>
        </authorList>
    </citation>
    <scope>NUCLEOTIDE SEQUENCE</scope>
</reference>
<accession>A0AA35ZV67</accession>
<evidence type="ECO:0000313" key="4">
    <source>
        <dbReference type="Proteomes" id="UP001177003"/>
    </source>
</evidence>
<evidence type="ECO:0000256" key="2">
    <source>
        <dbReference type="ARBA" id="ARBA00023315"/>
    </source>
</evidence>
<dbReference type="AlphaFoldDB" id="A0AA35ZV67"/>